<organism evidence="1 2">
    <name type="scientific">Lentinula lateritia</name>
    <dbReference type="NCBI Taxonomy" id="40482"/>
    <lineage>
        <taxon>Eukaryota</taxon>
        <taxon>Fungi</taxon>
        <taxon>Dikarya</taxon>
        <taxon>Basidiomycota</taxon>
        <taxon>Agaricomycotina</taxon>
        <taxon>Agaricomycetes</taxon>
        <taxon>Agaricomycetidae</taxon>
        <taxon>Agaricales</taxon>
        <taxon>Marasmiineae</taxon>
        <taxon>Omphalotaceae</taxon>
        <taxon>Lentinula</taxon>
    </lineage>
</organism>
<reference evidence="1" key="1">
    <citation type="submission" date="2022-08" db="EMBL/GenBank/DDBJ databases">
        <title>A Global Phylogenomic Analysis of the Shiitake Genus Lentinula.</title>
        <authorList>
            <consortium name="DOE Joint Genome Institute"/>
            <person name="Sierra-Patev S."/>
            <person name="Min B."/>
            <person name="Naranjo-Ortiz M."/>
            <person name="Looney B."/>
            <person name="Konkel Z."/>
            <person name="Slot J.C."/>
            <person name="Sakamoto Y."/>
            <person name="Steenwyk J.L."/>
            <person name="Rokas A."/>
            <person name="Carro J."/>
            <person name="Camarero S."/>
            <person name="Ferreira P."/>
            <person name="Molpeceres G."/>
            <person name="Ruiz-Duenas F.J."/>
            <person name="Serrano A."/>
            <person name="Henrissat B."/>
            <person name="Drula E."/>
            <person name="Hughes K.W."/>
            <person name="Mata J.L."/>
            <person name="Ishikawa N.K."/>
            <person name="Vargas-Isla R."/>
            <person name="Ushijima S."/>
            <person name="Smith C.A."/>
            <person name="Ahrendt S."/>
            <person name="Andreopoulos W."/>
            <person name="He G."/>
            <person name="Labutti K."/>
            <person name="Lipzen A."/>
            <person name="Ng V."/>
            <person name="Riley R."/>
            <person name="Sandor L."/>
            <person name="Barry K."/>
            <person name="Martinez A.T."/>
            <person name="Xiao Y."/>
            <person name="Gibbons J.G."/>
            <person name="Terashima K."/>
            <person name="Grigoriev I.V."/>
            <person name="Hibbett D.S."/>
        </authorList>
    </citation>
    <scope>NUCLEOTIDE SEQUENCE</scope>
    <source>
        <strain evidence="1">RHP3577 ss4</strain>
    </source>
</reference>
<protein>
    <submittedName>
        <fullName evidence="1">Uncharacterized protein</fullName>
    </submittedName>
</protein>
<accession>A0ABQ8W085</accession>
<dbReference type="Proteomes" id="UP001150217">
    <property type="component" value="Unassembled WGS sequence"/>
</dbReference>
<name>A0ABQ8W085_9AGAR</name>
<keyword evidence="2" id="KW-1185">Reference proteome</keyword>
<evidence type="ECO:0000313" key="1">
    <source>
        <dbReference type="EMBL" id="KAJ4501746.1"/>
    </source>
</evidence>
<sequence length="109" mass="12316">MRSSVVPRWISSTCMQYSICFLHCAFHHWLSLAVAVPPSIYLVHLPAMTPLHLSMISSTPRLHTLKISRLMNLPVLLDSPLHYSKTLQLAEQSSCTFRSPYSDIDSSAF</sequence>
<gene>
    <name evidence="1" type="ORF">C8R41DRAFT_805660</name>
</gene>
<proteinExistence type="predicted"/>
<evidence type="ECO:0000313" key="2">
    <source>
        <dbReference type="Proteomes" id="UP001150217"/>
    </source>
</evidence>
<dbReference type="EMBL" id="JANVFT010000001">
    <property type="protein sequence ID" value="KAJ4501746.1"/>
    <property type="molecule type" value="Genomic_DNA"/>
</dbReference>
<comment type="caution">
    <text evidence="1">The sequence shown here is derived from an EMBL/GenBank/DDBJ whole genome shotgun (WGS) entry which is preliminary data.</text>
</comment>